<dbReference type="InterPro" id="IPR001202">
    <property type="entry name" value="WW_dom"/>
</dbReference>
<feature type="domain" description="WW" evidence="3">
    <location>
        <begin position="29"/>
        <end position="61"/>
    </location>
</feature>
<proteinExistence type="predicted"/>
<dbReference type="Pfam" id="PF00640">
    <property type="entry name" value="PID"/>
    <property type="match status" value="2"/>
</dbReference>
<dbReference type="InterPro" id="IPR039576">
    <property type="entry name" value="APBB1/2/3"/>
</dbReference>
<keyword evidence="5" id="KW-1185">Reference proteome</keyword>
<dbReference type="Proteomes" id="UP000812440">
    <property type="component" value="Chromosome 3"/>
</dbReference>
<evidence type="ECO:0000259" key="3">
    <source>
        <dbReference type="PROSITE" id="PS50020"/>
    </source>
</evidence>
<dbReference type="SMART" id="SM00462">
    <property type="entry name" value="PTB"/>
    <property type="match status" value="2"/>
</dbReference>
<dbReference type="SUPFAM" id="SSF51045">
    <property type="entry name" value="WW domain"/>
    <property type="match status" value="1"/>
</dbReference>
<evidence type="ECO:0000256" key="1">
    <source>
        <dbReference type="ARBA" id="ARBA00022737"/>
    </source>
</evidence>
<dbReference type="InterPro" id="IPR011993">
    <property type="entry name" value="PH-like_dom_sf"/>
</dbReference>
<dbReference type="CDD" id="cd01272">
    <property type="entry name" value="PTB1_Fe65"/>
    <property type="match status" value="1"/>
</dbReference>
<dbReference type="Gene3D" id="2.30.29.30">
    <property type="entry name" value="Pleckstrin-homology domain (PH domain)/Phosphotyrosine-binding domain (PTB)"/>
    <property type="match status" value="2"/>
</dbReference>
<dbReference type="OrthoDB" id="5969782at2759"/>
<evidence type="ECO:0000313" key="5">
    <source>
        <dbReference type="Proteomes" id="UP000812440"/>
    </source>
</evidence>
<feature type="domain" description="PID" evidence="2">
    <location>
        <begin position="298"/>
        <end position="417"/>
    </location>
</feature>
<dbReference type="CDD" id="cd00201">
    <property type="entry name" value="WW"/>
    <property type="match status" value="1"/>
</dbReference>
<dbReference type="PROSITE" id="PS01159">
    <property type="entry name" value="WW_DOMAIN_1"/>
    <property type="match status" value="1"/>
</dbReference>
<dbReference type="InterPro" id="IPR006020">
    <property type="entry name" value="PTB/PI_dom"/>
</dbReference>
<dbReference type="InterPro" id="IPR036020">
    <property type="entry name" value="WW_dom_sf"/>
</dbReference>
<feature type="domain" description="PID" evidence="2">
    <location>
        <begin position="127"/>
        <end position="261"/>
    </location>
</feature>
<evidence type="ECO:0000259" key="2">
    <source>
        <dbReference type="PROSITE" id="PS01179"/>
    </source>
</evidence>
<dbReference type="FunFam" id="2.30.29.30:FF:000034">
    <property type="entry name" value="amyloid beta A4 precursor protein-binding family B member 2"/>
    <property type="match status" value="1"/>
</dbReference>
<dbReference type="FunFam" id="2.20.70.10:FF:000003">
    <property type="entry name" value="amyloid beta A4 precursor protein-binding family B member 2"/>
    <property type="match status" value="1"/>
</dbReference>
<keyword evidence="1" id="KW-0677">Repeat</keyword>
<dbReference type="PROSITE" id="PS50020">
    <property type="entry name" value="WW_DOMAIN_2"/>
    <property type="match status" value="1"/>
</dbReference>
<dbReference type="GO" id="GO:0005737">
    <property type="term" value="C:cytoplasm"/>
    <property type="evidence" value="ECO:0007669"/>
    <property type="project" value="TreeGrafter"/>
</dbReference>
<dbReference type="CDD" id="cd01271">
    <property type="entry name" value="PTB2_Fe65"/>
    <property type="match status" value="1"/>
</dbReference>
<dbReference type="GO" id="GO:0006355">
    <property type="term" value="P:regulation of DNA-templated transcription"/>
    <property type="evidence" value="ECO:0007669"/>
    <property type="project" value="TreeGrafter"/>
</dbReference>
<dbReference type="AlphaFoldDB" id="A0A8T2J1H1"/>
<dbReference type="PROSITE" id="PS01179">
    <property type="entry name" value="PID"/>
    <property type="match status" value="2"/>
</dbReference>
<dbReference type="FunFam" id="2.30.29.30:FF:000143">
    <property type="entry name" value="amyloid beta A4 precursor protein-binding family B member 3 isoform X2"/>
    <property type="match status" value="1"/>
</dbReference>
<organism evidence="4 5">
    <name type="scientific">Hymenochirus boettgeri</name>
    <name type="common">Congo dwarf clawed frog</name>
    <dbReference type="NCBI Taxonomy" id="247094"/>
    <lineage>
        <taxon>Eukaryota</taxon>
        <taxon>Metazoa</taxon>
        <taxon>Chordata</taxon>
        <taxon>Craniata</taxon>
        <taxon>Vertebrata</taxon>
        <taxon>Euteleostomi</taxon>
        <taxon>Amphibia</taxon>
        <taxon>Batrachia</taxon>
        <taxon>Anura</taxon>
        <taxon>Pipoidea</taxon>
        <taxon>Pipidae</taxon>
        <taxon>Pipinae</taxon>
        <taxon>Hymenochirus</taxon>
    </lineage>
</organism>
<name>A0A8T2J1H1_9PIPI</name>
<dbReference type="Gene3D" id="2.20.70.10">
    <property type="match status" value="1"/>
</dbReference>
<dbReference type="EMBL" id="JAACNH010000006">
    <property type="protein sequence ID" value="KAG8439099.1"/>
    <property type="molecule type" value="Genomic_DNA"/>
</dbReference>
<dbReference type="SUPFAM" id="SSF50729">
    <property type="entry name" value="PH domain-like"/>
    <property type="match status" value="2"/>
</dbReference>
<sequence>MLGKDYMLAIIIVNYDDNLWNDQSMEADPDLPPGWRTIRDTSGTYYWHVPTGTTQWQHPKCNSDIPHSLSAIQEKKMFTNEKIHGPSAIDSSPHRSPHTLAVADRRHSLPWHDEDLFHNIIKPGSKSFTVHCLGWVEIPEEDLAPGKSSITVNNCIQQLAHIKCDGTDGTGSANEGQSMVMILRKDTMTLVDPLDHSLIHSQPILNIRVWGVGCNNGRDFAFIANDKDTCILKCHVFRCDVPAKAIASALHDMCSKIIAEKAVANNSITRSVTLETISPEDLPLQVEILESVQQSMQKYDVLYLGSVPVSKPMGMDVVNETIESLRSATLRDQWESAVLAVTDTVITVNNKEDEHNTLWQCQVRYVTFIGIGKDPHTFAIIVDVGKQSFKSIVFWCEPDAGNVSEAVQAACMVQYQKCVVASSSRMTKTKAGSHSKSFLRIKRTASVDSPISPFTATGHALQKNSGTSKRRGVMAFFEAFKQKHAMHTP</sequence>
<accession>A0A8T2J1H1</accession>
<reference evidence="4" key="1">
    <citation type="thesis" date="2020" institute="ProQuest LLC" country="789 East Eisenhower Parkway, Ann Arbor, MI, USA">
        <title>Comparative Genomics and Chromosome Evolution.</title>
        <authorList>
            <person name="Mudd A.B."/>
        </authorList>
    </citation>
    <scope>NUCLEOTIDE SEQUENCE</scope>
    <source>
        <strain evidence="4">Female2</strain>
        <tissue evidence="4">Blood</tissue>
    </source>
</reference>
<gene>
    <name evidence="4" type="ORF">GDO86_005347</name>
</gene>
<dbReference type="PANTHER" id="PTHR14058">
    <property type="entry name" value="AMYLOID BETA A4 PRECURSOR PROTEIN-BINDING FAMILY B"/>
    <property type="match status" value="1"/>
</dbReference>
<dbReference type="PANTHER" id="PTHR14058:SF10">
    <property type="entry name" value="AMYLOID-BETA A4 PRECURSOR PROTEIN-BINDING FAMILY B MEMBER 3"/>
    <property type="match status" value="1"/>
</dbReference>
<dbReference type="GO" id="GO:0001540">
    <property type="term" value="F:amyloid-beta binding"/>
    <property type="evidence" value="ECO:0007669"/>
    <property type="project" value="InterPro"/>
</dbReference>
<dbReference type="GO" id="GO:0005634">
    <property type="term" value="C:nucleus"/>
    <property type="evidence" value="ECO:0007669"/>
    <property type="project" value="TreeGrafter"/>
</dbReference>
<evidence type="ECO:0000313" key="4">
    <source>
        <dbReference type="EMBL" id="KAG8439099.1"/>
    </source>
</evidence>
<protein>
    <submittedName>
        <fullName evidence="4">Uncharacterized protein</fullName>
    </submittedName>
</protein>
<dbReference type="Pfam" id="PF00397">
    <property type="entry name" value="WW"/>
    <property type="match status" value="1"/>
</dbReference>
<comment type="caution">
    <text evidence="4">The sequence shown here is derived from an EMBL/GenBank/DDBJ whole genome shotgun (WGS) entry which is preliminary data.</text>
</comment>
<dbReference type="SMART" id="SM00456">
    <property type="entry name" value="WW"/>
    <property type="match status" value="1"/>
</dbReference>